<name>A0A1D3K9W6_PSEVE</name>
<gene>
    <name evidence="2" type="ORF">PVE_P0081</name>
</gene>
<sequence>MSVIAASASAEEEMFSANSRWMTGDWGGLRTELLDKGYDFQFSYQSESAANVEGGYDNDHTARYTDQFNMGGAFDLAAAKTECNT</sequence>
<accession>A0A1D3K9W6</accession>
<evidence type="ECO:0000313" key="3">
    <source>
        <dbReference type="Proteomes" id="UP000245431"/>
    </source>
</evidence>
<evidence type="ECO:0000313" key="2">
    <source>
        <dbReference type="EMBL" id="SBW85126.1"/>
    </source>
</evidence>
<evidence type="ECO:0008006" key="4">
    <source>
        <dbReference type="Google" id="ProtNLM"/>
    </source>
</evidence>
<reference evidence="3" key="1">
    <citation type="submission" date="2016-07" db="EMBL/GenBank/DDBJ databases">
        <authorList>
            <person name="Florea S."/>
            <person name="Webb J.S."/>
            <person name="Jaromczyk J."/>
            <person name="Schardl C.L."/>
        </authorList>
    </citation>
    <scope>NUCLEOTIDE SEQUENCE [LARGE SCALE GENOMIC DNA]</scope>
    <source>
        <strain evidence="3">1YdBTEX2</strain>
        <plasmid evidence="3">Plasmid pve_Plasmid</plasmid>
    </source>
</reference>
<dbReference type="AlphaFoldDB" id="A0A1D3K9W6"/>
<evidence type="ECO:0000256" key="1">
    <source>
        <dbReference type="ARBA" id="ARBA00008769"/>
    </source>
</evidence>
<comment type="similarity">
    <text evidence="1">Belongs to the OprB family.</text>
</comment>
<protein>
    <recommendedName>
        <fullName evidence="4">Porin</fullName>
    </recommendedName>
</protein>
<organism evidence="2 3">
    <name type="scientific">Pseudomonas veronii 1YdBTEX2</name>
    <dbReference type="NCBI Taxonomy" id="1295141"/>
    <lineage>
        <taxon>Bacteria</taxon>
        <taxon>Pseudomonadati</taxon>
        <taxon>Pseudomonadota</taxon>
        <taxon>Gammaproteobacteria</taxon>
        <taxon>Pseudomonadales</taxon>
        <taxon>Pseudomonadaceae</taxon>
        <taxon>Pseudomonas</taxon>
    </lineage>
</organism>
<dbReference type="Proteomes" id="UP000245431">
    <property type="component" value="Plasmid PVE_plasmid"/>
</dbReference>
<geneLocation type="plasmid" evidence="3">
    <name>pve_Plasmid</name>
</geneLocation>
<proteinExistence type="inferred from homology"/>
<keyword evidence="2" id="KW-0614">Plasmid</keyword>
<dbReference type="InterPro" id="IPR038673">
    <property type="entry name" value="OprB_sf"/>
</dbReference>
<dbReference type="Gene3D" id="2.40.160.180">
    <property type="entry name" value="Carbohydrate-selective porin OprB"/>
    <property type="match status" value="1"/>
</dbReference>
<dbReference type="EMBL" id="LT599585">
    <property type="protein sequence ID" value="SBW85126.1"/>
    <property type="molecule type" value="Genomic_DNA"/>
</dbReference>